<reference evidence="2 4" key="2">
    <citation type="submission" date="2017-04" db="EMBL/GenBank/DDBJ databases">
        <title>Genome Sequence of Marinobacter salarius strain SMR5 Isolated from a culture of the Diatom Skeletonema marinoi.</title>
        <authorList>
            <person name="Topel M."/>
            <person name="Pinder M.I.M."/>
            <person name="Johansson O.N."/>
            <person name="Kourtchenko O."/>
            <person name="Godhe A."/>
            <person name="Clarke A.K."/>
        </authorList>
    </citation>
    <scope>NUCLEOTIDE SEQUENCE [LARGE SCALE GENOMIC DNA]</scope>
    <source>
        <strain evidence="2 4">SMR5</strain>
    </source>
</reference>
<dbReference type="GO" id="GO:0032259">
    <property type="term" value="P:methylation"/>
    <property type="evidence" value="ECO:0007669"/>
    <property type="project" value="UniProtKB-KW"/>
</dbReference>
<protein>
    <submittedName>
        <fullName evidence="3">Methyltransferase domain-containing protein</fullName>
    </submittedName>
    <submittedName>
        <fullName evidence="2">Methyltransferase type 11</fullName>
    </submittedName>
</protein>
<evidence type="ECO:0000313" key="2">
    <source>
        <dbReference type="EMBL" id="ARM84157.1"/>
    </source>
</evidence>
<dbReference type="AlphaFoldDB" id="A0A1W6K9R5"/>
<evidence type="ECO:0000313" key="5">
    <source>
        <dbReference type="Proteomes" id="UP000199211"/>
    </source>
</evidence>
<dbReference type="Proteomes" id="UP000199211">
    <property type="component" value="Unassembled WGS sequence"/>
</dbReference>
<feature type="domain" description="Methyltransferase type 11" evidence="1">
    <location>
        <begin position="83"/>
        <end position="131"/>
    </location>
</feature>
<dbReference type="SUPFAM" id="SSF53335">
    <property type="entry name" value="S-adenosyl-L-methionine-dependent methyltransferases"/>
    <property type="match status" value="1"/>
</dbReference>
<dbReference type="Gene3D" id="3.40.50.150">
    <property type="entry name" value="Vaccinia Virus protein VP39"/>
    <property type="match status" value="1"/>
</dbReference>
<evidence type="ECO:0000313" key="4">
    <source>
        <dbReference type="Proteomes" id="UP000193100"/>
    </source>
</evidence>
<keyword evidence="2" id="KW-0489">Methyltransferase</keyword>
<accession>A0A1W6K9R5</accession>
<accession>A0A1I4M2M6</accession>
<evidence type="ECO:0000259" key="1">
    <source>
        <dbReference type="Pfam" id="PF08241"/>
    </source>
</evidence>
<evidence type="ECO:0000313" key="3">
    <source>
        <dbReference type="EMBL" id="SFL97450.1"/>
    </source>
</evidence>
<dbReference type="RefSeq" id="WP_085680564.1">
    <property type="nucleotide sequence ID" value="NZ_CP020931.1"/>
</dbReference>
<dbReference type="EMBL" id="CP020931">
    <property type="protein sequence ID" value="ARM84157.1"/>
    <property type="molecule type" value="Genomic_DNA"/>
</dbReference>
<dbReference type="EMBL" id="FOTV01000018">
    <property type="protein sequence ID" value="SFL97450.1"/>
    <property type="molecule type" value="Genomic_DNA"/>
</dbReference>
<keyword evidence="5" id="KW-1185">Reference proteome</keyword>
<dbReference type="InterPro" id="IPR029063">
    <property type="entry name" value="SAM-dependent_MTases_sf"/>
</dbReference>
<keyword evidence="2" id="KW-0808">Transferase</keyword>
<name>A0A1W6K9R5_9GAMM</name>
<reference evidence="3 5" key="1">
    <citation type="submission" date="2016-10" db="EMBL/GenBank/DDBJ databases">
        <authorList>
            <person name="Varghese N."/>
            <person name="Submissions S."/>
        </authorList>
    </citation>
    <scope>NUCLEOTIDE SEQUENCE [LARGE SCALE GENOMIC DNA]</scope>
    <source>
        <strain evidence="3 5">DSM 26291</strain>
    </source>
</reference>
<gene>
    <name evidence="2" type="ORF">MARSALSMR5_02082</name>
    <name evidence="3" type="ORF">SAMN04487868_11860</name>
</gene>
<proteinExistence type="predicted"/>
<dbReference type="InterPro" id="IPR013216">
    <property type="entry name" value="Methyltransf_11"/>
</dbReference>
<dbReference type="Proteomes" id="UP000193100">
    <property type="component" value="Chromosome"/>
</dbReference>
<organism evidence="2 4">
    <name type="scientific">Marinobacter salarius</name>
    <dbReference type="NCBI Taxonomy" id="1420917"/>
    <lineage>
        <taxon>Bacteria</taxon>
        <taxon>Pseudomonadati</taxon>
        <taxon>Pseudomonadota</taxon>
        <taxon>Gammaproteobacteria</taxon>
        <taxon>Pseudomonadales</taxon>
        <taxon>Marinobacteraceae</taxon>
        <taxon>Marinobacter</taxon>
    </lineage>
</organism>
<sequence>MSPTGDVDYPARHDSFESWFQTPLGRSLLADQRACVERHVRALSGARQLQVAVSHRLPLASGTDFAQRVLTTPNWQSSIPDGVAVCDADELPFPGDSMDLVILHHTADFSPHPHQALREASRVLRGEGMMVLIGFNPFSLWGVRKLVSRHHEGPWGGRFLMKGRMEDWLRLLDFSVESSGSSFFQVPLQRAALAERRGLMERVCGNRFLPVGAYYCILAKKRVYSRLQRRPAWQGQKVIALPGRGAVGASRDYPARPENGRCAILKHKHVEEY</sequence>
<dbReference type="GeneID" id="77256031"/>
<dbReference type="GO" id="GO:0008757">
    <property type="term" value="F:S-adenosylmethionine-dependent methyltransferase activity"/>
    <property type="evidence" value="ECO:0007669"/>
    <property type="project" value="InterPro"/>
</dbReference>
<dbReference type="Pfam" id="PF08241">
    <property type="entry name" value="Methyltransf_11"/>
    <property type="match status" value="1"/>
</dbReference>